<protein>
    <submittedName>
        <fullName evidence="1">Uncharacterized protein</fullName>
    </submittedName>
</protein>
<dbReference type="RefSeq" id="WP_090489401.1">
    <property type="nucleotide sequence ID" value="NZ_VTVE01000004.1"/>
</dbReference>
<accession>A0A6M0LJ82</accession>
<dbReference type="Proteomes" id="UP000473091">
    <property type="component" value="Unassembled WGS sequence"/>
</dbReference>
<proteinExistence type="predicted"/>
<comment type="caution">
    <text evidence="1">The sequence shown here is derived from an EMBL/GenBank/DDBJ whole genome shotgun (WGS) entry which is preliminary data.</text>
</comment>
<sequence>MLGKAKCKILKEIRQKIADENDIPYVTRECTYQGDCSGTCPRCESELRYLEQELEARKKLGKTVAVTALCTGISFGTVACSIPGQEHGGDYSGDVTVAPDDDYAGGLMADPGDDYELAGDTQYIPELAGEAEDWSDCESNSTEGEIQKTADGAFDNLHTFASTVNGDEVCRIARYCSMFMPDKDIKLCALTTHNLNEGNGTVPGYIRIYDVTYGEDELLGTWKATSRDEEGAQNVYWDIFPDITLQEGHIYHIVDSAPETLCSNSESEEIGAVELFTDEETTVEGEFTPCYR</sequence>
<organism evidence="1 2">
    <name type="scientific">Pseudobutyrivibrio xylanivorans</name>
    <dbReference type="NCBI Taxonomy" id="185007"/>
    <lineage>
        <taxon>Bacteria</taxon>
        <taxon>Bacillati</taxon>
        <taxon>Bacillota</taxon>
        <taxon>Clostridia</taxon>
        <taxon>Lachnospirales</taxon>
        <taxon>Lachnospiraceae</taxon>
        <taxon>Pseudobutyrivibrio</taxon>
    </lineage>
</organism>
<dbReference type="AlphaFoldDB" id="A0A6M0LJ82"/>
<reference evidence="1 2" key="1">
    <citation type="submission" date="2019-09" db="EMBL/GenBank/DDBJ databases">
        <authorList>
            <person name="Pidcock S.E."/>
            <person name="Huws S.A."/>
        </authorList>
    </citation>
    <scope>NUCLEOTIDE SEQUENCE [LARGE SCALE GENOMIC DNA]</scope>
    <source>
        <strain evidence="1 2">MZ8</strain>
    </source>
</reference>
<evidence type="ECO:0000313" key="1">
    <source>
        <dbReference type="EMBL" id="NEX02565.1"/>
    </source>
</evidence>
<reference evidence="1 2" key="2">
    <citation type="submission" date="2020-03" db="EMBL/GenBank/DDBJ databases">
        <title>Investigating the evolutionary divergence of the Butyrivibrio group.</title>
        <authorList>
            <person name="Skvortsov T."/>
            <person name="Santos F.G."/>
            <person name="Ting K.S."/>
            <person name="Creevey C.J."/>
        </authorList>
    </citation>
    <scope>NUCLEOTIDE SEQUENCE [LARGE SCALE GENOMIC DNA]</scope>
    <source>
        <strain evidence="1 2">MZ8</strain>
    </source>
</reference>
<evidence type="ECO:0000313" key="2">
    <source>
        <dbReference type="Proteomes" id="UP000473091"/>
    </source>
</evidence>
<dbReference type="EMBL" id="VTVE01000004">
    <property type="protein sequence ID" value="NEX02565.1"/>
    <property type="molecule type" value="Genomic_DNA"/>
</dbReference>
<gene>
    <name evidence="1" type="ORF">F0Q01_11805</name>
</gene>
<name>A0A6M0LJ82_PSEXY</name>